<keyword evidence="3" id="KW-1185">Reference proteome</keyword>
<organism evidence="2 3">
    <name type="scientific">Vanilla planifolia</name>
    <name type="common">Vanilla</name>
    <dbReference type="NCBI Taxonomy" id="51239"/>
    <lineage>
        <taxon>Eukaryota</taxon>
        <taxon>Viridiplantae</taxon>
        <taxon>Streptophyta</taxon>
        <taxon>Embryophyta</taxon>
        <taxon>Tracheophyta</taxon>
        <taxon>Spermatophyta</taxon>
        <taxon>Magnoliopsida</taxon>
        <taxon>Liliopsida</taxon>
        <taxon>Asparagales</taxon>
        <taxon>Orchidaceae</taxon>
        <taxon>Vanilloideae</taxon>
        <taxon>Vanilleae</taxon>
        <taxon>Vanilla</taxon>
    </lineage>
</organism>
<feature type="region of interest" description="Disordered" evidence="1">
    <location>
        <begin position="37"/>
        <end position="60"/>
    </location>
</feature>
<evidence type="ECO:0000313" key="3">
    <source>
        <dbReference type="Proteomes" id="UP000636800"/>
    </source>
</evidence>
<gene>
    <name evidence="2" type="ORF">HPP92_022847</name>
</gene>
<dbReference type="AlphaFoldDB" id="A0A835UE06"/>
<evidence type="ECO:0000313" key="2">
    <source>
        <dbReference type="EMBL" id="KAG0457690.1"/>
    </source>
</evidence>
<proteinExistence type="predicted"/>
<protein>
    <submittedName>
        <fullName evidence="2">Uncharacterized protein</fullName>
    </submittedName>
</protein>
<accession>A0A835UE06</accession>
<name>A0A835UE06_VANPL</name>
<dbReference type="OrthoDB" id="1926568at2759"/>
<evidence type="ECO:0000256" key="1">
    <source>
        <dbReference type="SAM" id="MobiDB-lite"/>
    </source>
</evidence>
<comment type="caution">
    <text evidence="2">The sequence shown here is derived from an EMBL/GenBank/DDBJ whole genome shotgun (WGS) entry which is preliminary data.</text>
</comment>
<reference evidence="2 3" key="1">
    <citation type="journal article" date="2020" name="Nat. Food">
        <title>A phased Vanilla planifolia genome enables genetic improvement of flavour and production.</title>
        <authorList>
            <person name="Hasing T."/>
            <person name="Tang H."/>
            <person name="Brym M."/>
            <person name="Khazi F."/>
            <person name="Huang T."/>
            <person name="Chambers A.H."/>
        </authorList>
    </citation>
    <scope>NUCLEOTIDE SEQUENCE [LARGE SCALE GENOMIC DNA]</scope>
    <source>
        <tissue evidence="2">Leaf</tissue>
    </source>
</reference>
<dbReference type="Proteomes" id="UP000636800">
    <property type="component" value="Chromosome 12"/>
</dbReference>
<sequence>MAIRINKKDNPLLLRGVAVPLSHVYSFLCRRGLFPSDGSGSVSSRGSPSSAFSYPFPASH</sequence>
<dbReference type="EMBL" id="JADCNL010000012">
    <property type="protein sequence ID" value="KAG0457690.1"/>
    <property type="molecule type" value="Genomic_DNA"/>
</dbReference>